<dbReference type="InterPro" id="IPR020904">
    <property type="entry name" value="Sc_DH/Rdtase_CS"/>
</dbReference>
<sequence length="250" mass="26660">MYDFNKKVVVITGASRGIGETAAHQFAKAGATVVVSSRKQDSIDQVAEDIRKLGGKTHAIVCHNGDKTSRERLISQVVEQCGRIDVLINNAAANPYFGPVLDTGYDAMKKTIEVNIEGYFHLSQLAGQQMKKQGSGVIINTASVNGADPAPMQGIYSVTKTAIMAMTRSFAKECAAHGIRVNAVLPGLTDTKFASALTQNEAMLKMILPQIPMGRMAQPEEIAPAYLFLASDQAGYITGVNLPVDGGFLA</sequence>
<dbReference type="Proteomes" id="UP000605253">
    <property type="component" value="Unassembled WGS sequence"/>
</dbReference>
<reference evidence="2" key="2">
    <citation type="submission" date="2020-09" db="EMBL/GenBank/DDBJ databases">
        <authorList>
            <person name="Sun Q."/>
            <person name="Zhou Y."/>
        </authorList>
    </citation>
    <scope>NUCLEOTIDE SEQUENCE</scope>
    <source>
        <strain evidence="2">CGMCC 1.12181</strain>
    </source>
</reference>
<reference evidence="2" key="1">
    <citation type="journal article" date="2014" name="Int. J. Syst. Evol. Microbiol.">
        <title>Complete genome sequence of Corynebacterium casei LMG S-19264T (=DSM 44701T), isolated from a smear-ripened cheese.</title>
        <authorList>
            <consortium name="US DOE Joint Genome Institute (JGI-PGF)"/>
            <person name="Walter F."/>
            <person name="Albersmeier A."/>
            <person name="Kalinowski J."/>
            <person name="Ruckert C."/>
        </authorList>
    </citation>
    <scope>NUCLEOTIDE SEQUENCE</scope>
    <source>
        <strain evidence="2">CGMCC 1.12181</strain>
    </source>
</reference>
<evidence type="ECO:0000313" key="2">
    <source>
        <dbReference type="EMBL" id="GGF91078.1"/>
    </source>
</evidence>
<dbReference type="PRINTS" id="PR00081">
    <property type="entry name" value="GDHRDH"/>
</dbReference>
<evidence type="ECO:0000313" key="3">
    <source>
        <dbReference type="Proteomes" id="UP000605253"/>
    </source>
</evidence>
<keyword evidence="3" id="KW-1185">Reference proteome</keyword>
<dbReference type="PRINTS" id="PR00080">
    <property type="entry name" value="SDRFAMILY"/>
</dbReference>
<organism evidence="2 3">
    <name type="scientific">Marinicella pacifica</name>
    <dbReference type="NCBI Taxonomy" id="1171543"/>
    <lineage>
        <taxon>Bacteria</taxon>
        <taxon>Pseudomonadati</taxon>
        <taxon>Pseudomonadota</taxon>
        <taxon>Gammaproteobacteria</taxon>
        <taxon>Lysobacterales</taxon>
        <taxon>Marinicellaceae</taxon>
        <taxon>Marinicella</taxon>
    </lineage>
</organism>
<dbReference type="PROSITE" id="PS00061">
    <property type="entry name" value="ADH_SHORT"/>
    <property type="match status" value="1"/>
</dbReference>
<dbReference type="Pfam" id="PF13561">
    <property type="entry name" value="adh_short_C2"/>
    <property type="match status" value="1"/>
</dbReference>
<dbReference type="InterPro" id="IPR036291">
    <property type="entry name" value="NAD(P)-bd_dom_sf"/>
</dbReference>
<dbReference type="EMBL" id="BMEO01000003">
    <property type="protein sequence ID" value="GGF91078.1"/>
    <property type="molecule type" value="Genomic_DNA"/>
</dbReference>
<proteinExistence type="inferred from homology"/>
<dbReference type="PANTHER" id="PTHR43943:SF2">
    <property type="entry name" value="DEHYDROGENASE_REDUCTASE 4"/>
    <property type="match status" value="1"/>
</dbReference>
<dbReference type="PANTHER" id="PTHR43943">
    <property type="entry name" value="DEHYDROGENASE/REDUCTASE (SDR FAMILY) MEMBER 4"/>
    <property type="match status" value="1"/>
</dbReference>
<dbReference type="RefSeq" id="WP_188364625.1">
    <property type="nucleotide sequence ID" value="NZ_BAABJF010000017.1"/>
</dbReference>
<dbReference type="FunFam" id="3.40.50.720:FF:000084">
    <property type="entry name" value="Short-chain dehydrogenase reductase"/>
    <property type="match status" value="1"/>
</dbReference>
<dbReference type="InterPro" id="IPR002347">
    <property type="entry name" value="SDR_fam"/>
</dbReference>
<comment type="similarity">
    <text evidence="1">Belongs to the short-chain dehydrogenases/reductases (SDR) family.</text>
</comment>
<dbReference type="SUPFAM" id="SSF51735">
    <property type="entry name" value="NAD(P)-binding Rossmann-fold domains"/>
    <property type="match status" value="1"/>
</dbReference>
<dbReference type="CDD" id="cd05233">
    <property type="entry name" value="SDR_c"/>
    <property type="match status" value="1"/>
</dbReference>
<name>A0A917CKA5_9GAMM</name>
<accession>A0A917CKA5</accession>
<protein>
    <submittedName>
        <fullName evidence="2">Short-chain dehydrogenase</fullName>
    </submittedName>
</protein>
<evidence type="ECO:0000256" key="1">
    <source>
        <dbReference type="ARBA" id="ARBA00006484"/>
    </source>
</evidence>
<dbReference type="AlphaFoldDB" id="A0A917CKA5"/>
<gene>
    <name evidence="2" type="ORF">GCM10011365_10350</name>
</gene>
<comment type="caution">
    <text evidence="2">The sequence shown here is derived from an EMBL/GenBank/DDBJ whole genome shotgun (WGS) entry which is preliminary data.</text>
</comment>
<dbReference type="Gene3D" id="3.40.50.720">
    <property type="entry name" value="NAD(P)-binding Rossmann-like Domain"/>
    <property type="match status" value="1"/>
</dbReference>
<dbReference type="NCBIfam" id="NF005559">
    <property type="entry name" value="PRK07231.1"/>
    <property type="match status" value="1"/>
</dbReference>